<protein>
    <submittedName>
        <fullName evidence="1">DUF1501 domain-containing protein</fullName>
    </submittedName>
</protein>
<organism evidence="1 2">
    <name type="scientific">Paludibaculum fermentans</name>
    <dbReference type="NCBI Taxonomy" id="1473598"/>
    <lineage>
        <taxon>Bacteria</taxon>
        <taxon>Pseudomonadati</taxon>
        <taxon>Acidobacteriota</taxon>
        <taxon>Terriglobia</taxon>
        <taxon>Bryobacterales</taxon>
        <taxon>Bryobacteraceae</taxon>
        <taxon>Paludibaculum</taxon>
    </lineage>
</organism>
<dbReference type="RefSeq" id="WP_194451652.1">
    <property type="nucleotide sequence ID" value="NZ_CP063849.1"/>
</dbReference>
<dbReference type="KEGG" id="pfer:IRI77_08540"/>
<evidence type="ECO:0000313" key="2">
    <source>
        <dbReference type="Proteomes" id="UP000593892"/>
    </source>
</evidence>
<dbReference type="InterPro" id="IPR010869">
    <property type="entry name" value="DUF1501"/>
</dbReference>
<dbReference type="PANTHER" id="PTHR43737">
    <property type="entry name" value="BLL7424 PROTEIN"/>
    <property type="match status" value="1"/>
</dbReference>
<dbReference type="Proteomes" id="UP000593892">
    <property type="component" value="Chromosome"/>
</dbReference>
<dbReference type="PROSITE" id="PS51318">
    <property type="entry name" value="TAT"/>
    <property type="match status" value="1"/>
</dbReference>
<evidence type="ECO:0000313" key="1">
    <source>
        <dbReference type="EMBL" id="QOY89989.1"/>
    </source>
</evidence>
<gene>
    <name evidence="1" type="ORF">IRI77_08540</name>
</gene>
<dbReference type="SUPFAM" id="SSF53649">
    <property type="entry name" value="Alkaline phosphatase-like"/>
    <property type="match status" value="1"/>
</dbReference>
<proteinExistence type="predicted"/>
<dbReference type="EMBL" id="CP063849">
    <property type="protein sequence ID" value="QOY89989.1"/>
    <property type="molecule type" value="Genomic_DNA"/>
</dbReference>
<accession>A0A7S7NUJ2</accession>
<sequence>MNEITRRRLLAGGARGFGALALQQLLSADAAKPQLPNFPPKVKRAIYLHMVGAPPQQETFDYKPTMKSWFDKDLPDSIRQGQRLTTMTSNQSRFPIAPSVFNFKQCGQSGAYVSELLPYMGKMADDIAIIRSMHTEAINHEPAMTFIQTGFMIAGKPCIGSWIAYGLGSMNRDLPTFVVLNATHSNPKANVQAISARLWSSGFLSGQYSGVALRAAGDPVLYINNPDGVPPEVRRKMLDGLGQLNQMEFDRLHDPETRVRIEQYEMAFRMQSSVPELTDLSKESEATYKLYGDDAKKPGTFANSVLMARRLMERGVRFVQIYHRGWDVHGNLPEVLPSQCKDVDQPSYALVQDLKQRGMLDDTLVIWGGEFGRTIYSQGKLTDKDYGRDHHPRCFSLWLAGGGIKGGTVHGETDEFSYNIVRDPVHVRDLQATLLHQFGINHETFTYKYQGLDQRLTGVEKASVVNGILK</sequence>
<dbReference type="PANTHER" id="PTHR43737:SF1">
    <property type="entry name" value="DUF1501 DOMAIN-CONTAINING PROTEIN"/>
    <property type="match status" value="1"/>
</dbReference>
<reference evidence="1 2" key="1">
    <citation type="submission" date="2020-10" db="EMBL/GenBank/DDBJ databases">
        <title>Complete genome sequence of Paludibaculum fermentans P105T, a facultatively anaerobic acidobacterium capable of dissimilatory Fe(III) reduction.</title>
        <authorList>
            <person name="Dedysh S.N."/>
            <person name="Beletsky A.V."/>
            <person name="Kulichevskaya I.S."/>
            <person name="Mardanov A.V."/>
            <person name="Ravin N.V."/>
        </authorList>
    </citation>
    <scope>NUCLEOTIDE SEQUENCE [LARGE SCALE GENOMIC DNA]</scope>
    <source>
        <strain evidence="1 2">P105</strain>
    </source>
</reference>
<dbReference type="AlphaFoldDB" id="A0A7S7NUJ2"/>
<name>A0A7S7NUJ2_PALFE</name>
<dbReference type="InterPro" id="IPR006311">
    <property type="entry name" value="TAT_signal"/>
</dbReference>
<keyword evidence="2" id="KW-1185">Reference proteome</keyword>
<dbReference type="InterPro" id="IPR017850">
    <property type="entry name" value="Alkaline_phosphatase_core_sf"/>
</dbReference>
<dbReference type="Pfam" id="PF07394">
    <property type="entry name" value="DUF1501"/>
    <property type="match status" value="1"/>
</dbReference>